<evidence type="ECO:0000256" key="1">
    <source>
        <dbReference type="SAM" id="MobiDB-lite"/>
    </source>
</evidence>
<feature type="transmembrane region" description="Helical" evidence="2">
    <location>
        <begin position="184"/>
        <end position="205"/>
    </location>
</feature>
<evidence type="ECO:0000313" key="4">
    <source>
        <dbReference type="Proteomes" id="UP000319576"/>
    </source>
</evidence>
<evidence type="ECO:0000256" key="2">
    <source>
        <dbReference type="SAM" id="Phobius"/>
    </source>
</evidence>
<keyword evidence="2" id="KW-0472">Membrane</keyword>
<protein>
    <recommendedName>
        <fullName evidence="5">PH domain-containing protein</fullName>
    </recommendedName>
</protein>
<reference evidence="3 4" key="1">
    <citation type="submission" date="2019-02" db="EMBL/GenBank/DDBJ databases">
        <title>Deep-cultivation of Planctomycetes and their phenomic and genomic characterization uncovers novel biology.</title>
        <authorList>
            <person name="Wiegand S."/>
            <person name="Jogler M."/>
            <person name="Boedeker C."/>
            <person name="Pinto D."/>
            <person name="Vollmers J."/>
            <person name="Rivas-Marin E."/>
            <person name="Kohn T."/>
            <person name="Peeters S.H."/>
            <person name="Heuer A."/>
            <person name="Rast P."/>
            <person name="Oberbeckmann S."/>
            <person name="Bunk B."/>
            <person name="Jeske O."/>
            <person name="Meyerdierks A."/>
            <person name="Storesund J.E."/>
            <person name="Kallscheuer N."/>
            <person name="Luecker S."/>
            <person name="Lage O.M."/>
            <person name="Pohl T."/>
            <person name="Merkel B.J."/>
            <person name="Hornburger P."/>
            <person name="Mueller R.-W."/>
            <person name="Bruemmer F."/>
            <person name="Labrenz M."/>
            <person name="Spormann A.M."/>
            <person name="Op den Camp H."/>
            <person name="Overmann J."/>
            <person name="Amann R."/>
            <person name="Jetten M.S.M."/>
            <person name="Mascher T."/>
            <person name="Medema M.H."/>
            <person name="Devos D.P."/>
            <person name="Kaster A.-K."/>
            <person name="Ovreas L."/>
            <person name="Rohde M."/>
            <person name="Galperin M.Y."/>
            <person name="Jogler C."/>
        </authorList>
    </citation>
    <scope>NUCLEOTIDE SEQUENCE [LARGE SCALE GENOMIC DNA]</scope>
    <source>
        <strain evidence="3 4">ETA_A1</strain>
    </source>
</reference>
<dbReference type="KEGG" id="uli:ETAA1_27590"/>
<feature type="transmembrane region" description="Helical" evidence="2">
    <location>
        <begin position="39"/>
        <end position="58"/>
    </location>
</feature>
<evidence type="ECO:0000313" key="3">
    <source>
        <dbReference type="EMBL" id="QDU20798.1"/>
    </source>
</evidence>
<keyword evidence="2" id="KW-1133">Transmembrane helix</keyword>
<dbReference type="AlphaFoldDB" id="A0A517XTH8"/>
<organism evidence="3 4">
    <name type="scientific">Urbifossiella limnaea</name>
    <dbReference type="NCBI Taxonomy" id="2528023"/>
    <lineage>
        <taxon>Bacteria</taxon>
        <taxon>Pseudomonadati</taxon>
        <taxon>Planctomycetota</taxon>
        <taxon>Planctomycetia</taxon>
        <taxon>Gemmatales</taxon>
        <taxon>Gemmataceae</taxon>
        <taxon>Urbifossiella</taxon>
    </lineage>
</organism>
<evidence type="ECO:0008006" key="5">
    <source>
        <dbReference type="Google" id="ProtNLM"/>
    </source>
</evidence>
<feature type="region of interest" description="Disordered" evidence="1">
    <location>
        <begin position="1"/>
        <end position="23"/>
    </location>
</feature>
<feature type="transmembrane region" description="Helical" evidence="2">
    <location>
        <begin position="145"/>
        <end position="164"/>
    </location>
</feature>
<accession>A0A517XTH8</accession>
<sequence>MSSALPPSSAPPGASTAGASQMPATTNSREIKLVSHSPIFYWWPIWLLGYVMALITLFENHRLAVIPADALVHKMASDEKTDRYELIVPKDAKTRSLERAVSASSDPARPQAFTPRISEKAWMGPLYCVILLLTILITNIPLRGLWSFLVLMFLLILALAITLIPNGWDNLLGAVGNLHIFINMAGYLFIATATLILWAVSVFVFDQRTYMIITPGQLRVCEHIGDSVRSYDTTGIAFEKQRDDLFRHWILGFFSGDLIVRTSGAEKHEIRFPNVLWIGYRLEQIQTVLRERAVVAG</sequence>
<keyword evidence="2" id="KW-0812">Transmembrane</keyword>
<proteinExistence type="predicted"/>
<dbReference type="EMBL" id="CP036273">
    <property type="protein sequence ID" value="QDU20798.1"/>
    <property type="molecule type" value="Genomic_DNA"/>
</dbReference>
<feature type="compositionally biased region" description="Low complexity" evidence="1">
    <location>
        <begin position="1"/>
        <end position="20"/>
    </location>
</feature>
<dbReference type="Proteomes" id="UP000319576">
    <property type="component" value="Chromosome"/>
</dbReference>
<gene>
    <name evidence="3" type="ORF">ETAA1_27590</name>
</gene>
<name>A0A517XTH8_9BACT</name>
<feature type="transmembrane region" description="Helical" evidence="2">
    <location>
        <begin position="121"/>
        <end position="138"/>
    </location>
</feature>
<keyword evidence="4" id="KW-1185">Reference proteome</keyword>